<evidence type="ECO:0000313" key="3">
    <source>
        <dbReference type="Proteomes" id="UP001229421"/>
    </source>
</evidence>
<accession>A0AAD8K8L0</accession>
<name>A0AAD8K8L0_TARER</name>
<reference evidence="2" key="1">
    <citation type="journal article" date="2023" name="bioRxiv">
        <title>Improved chromosome-level genome assembly for marigold (Tagetes erecta).</title>
        <authorList>
            <person name="Jiang F."/>
            <person name="Yuan L."/>
            <person name="Wang S."/>
            <person name="Wang H."/>
            <person name="Xu D."/>
            <person name="Wang A."/>
            <person name="Fan W."/>
        </authorList>
    </citation>
    <scope>NUCLEOTIDE SEQUENCE</scope>
    <source>
        <strain evidence="2">WSJ</strain>
        <tissue evidence="2">Leaf</tissue>
    </source>
</reference>
<protein>
    <recommendedName>
        <fullName evidence="4">Secreted protein</fullName>
    </recommendedName>
</protein>
<gene>
    <name evidence="2" type="ORF">QVD17_26035</name>
</gene>
<proteinExistence type="predicted"/>
<comment type="caution">
    <text evidence="2">The sequence shown here is derived from an EMBL/GenBank/DDBJ whole genome shotgun (WGS) entry which is preliminary data.</text>
</comment>
<sequence>MYGVLSVFINIRLLLSISSKAVKLGGSFSCGVCSYMNLFHVPNYHPYDITYIISEENRKLTFFKTCFAIFTTREKLIHYFD</sequence>
<organism evidence="2 3">
    <name type="scientific">Tagetes erecta</name>
    <name type="common">African marigold</name>
    <dbReference type="NCBI Taxonomy" id="13708"/>
    <lineage>
        <taxon>Eukaryota</taxon>
        <taxon>Viridiplantae</taxon>
        <taxon>Streptophyta</taxon>
        <taxon>Embryophyta</taxon>
        <taxon>Tracheophyta</taxon>
        <taxon>Spermatophyta</taxon>
        <taxon>Magnoliopsida</taxon>
        <taxon>eudicotyledons</taxon>
        <taxon>Gunneridae</taxon>
        <taxon>Pentapetalae</taxon>
        <taxon>asterids</taxon>
        <taxon>campanulids</taxon>
        <taxon>Asterales</taxon>
        <taxon>Asteraceae</taxon>
        <taxon>Asteroideae</taxon>
        <taxon>Heliantheae alliance</taxon>
        <taxon>Tageteae</taxon>
        <taxon>Tagetes</taxon>
    </lineage>
</organism>
<feature type="chain" id="PRO_5042063341" description="Secreted protein" evidence="1">
    <location>
        <begin position="22"/>
        <end position="81"/>
    </location>
</feature>
<evidence type="ECO:0000313" key="2">
    <source>
        <dbReference type="EMBL" id="KAK1416916.1"/>
    </source>
</evidence>
<dbReference type="EMBL" id="JAUHHV010000007">
    <property type="protein sequence ID" value="KAK1416916.1"/>
    <property type="molecule type" value="Genomic_DNA"/>
</dbReference>
<keyword evidence="3" id="KW-1185">Reference proteome</keyword>
<dbReference type="AlphaFoldDB" id="A0AAD8K8L0"/>
<evidence type="ECO:0000256" key="1">
    <source>
        <dbReference type="SAM" id="SignalP"/>
    </source>
</evidence>
<dbReference type="Proteomes" id="UP001229421">
    <property type="component" value="Unassembled WGS sequence"/>
</dbReference>
<feature type="signal peptide" evidence="1">
    <location>
        <begin position="1"/>
        <end position="21"/>
    </location>
</feature>
<keyword evidence="1" id="KW-0732">Signal</keyword>
<evidence type="ECO:0008006" key="4">
    <source>
        <dbReference type="Google" id="ProtNLM"/>
    </source>
</evidence>